<keyword evidence="2" id="KW-0812">Transmembrane</keyword>
<accession>A0ABS2AKP1</accession>
<feature type="transmembrane region" description="Helical" evidence="2">
    <location>
        <begin position="30"/>
        <end position="47"/>
    </location>
</feature>
<gene>
    <name evidence="3" type="ORF">JIG36_30355</name>
</gene>
<keyword evidence="2" id="KW-0472">Membrane</keyword>
<evidence type="ECO:0000256" key="1">
    <source>
        <dbReference type="SAM" id="MobiDB-lite"/>
    </source>
</evidence>
<feature type="region of interest" description="Disordered" evidence="1">
    <location>
        <begin position="1"/>
        <end position="21"/>
    </location>
</feature>
<dbReference type="EMBL" id="JAENHP010000012">
    <property type="protein sequence ID" value="MBM2619821.1"/>
    <property type="molecule type" value="Genomic_DNA"/>
</dbReference>
<proteinExistence type="predicted"/>
<evidence type="ECO:0000256" key="2">
    <source>
        <dbReference type="SAM" id="Phobius"/>
    </source>
</evidence>
<feature type="compositionally biased region" description="Basic and acidic residues" evidence="1">
    <location>
        <begin position="8"/>
        <end position="21"/>
    </location>
</feature>
<evidence type="ECO:0000313" key="3">
    <source>
        <dbReference type="EMBL" id="MBM2619821.1"/>
    </source>
</evidence>
<keyword evidence="2" id="KW-1133">Transmembrane helix</keyword>
<name>A0ABS2AKP1_9ACTN</name>
<feature type="transmembrane region" description="Helical" evidence="2">
    <location>
        <begin position="59"/>
        <end position="76"/>
    </location>
</feature>
<reference evidence="3 4" key="1">
    <citation type="submission" date="2021-01" db="EMBL/GenBank/DDBJ databases">
        <title>Actinoplanes sp. nov. LDG1-06 isolated from lichen.</title>
        <authorList>
            <person name="Saeng-In P."/>
            <person name="Phongsopitanun W."/>
            <person name="Kanchanasin P."/>
            <person name="Yuki M."/>
            <person name="Kudo T."/>
            <person name="Ohkuma M."/>
            <person name="Tanasupawat S."/>
        </authorList>
    </citation>
    <scope>NUCLEOTIDE SEQUENCE [LARGE SCALE GENOMIC DNA]</scope>
    <source>
        <strain evidence="3 4">LDG1-06</strain>
    </source>
</reference>
<dbReference type="RefSeq" id="WP_203379809.1">
    <property type="nucleotide sequence ID" value="NZ_JAENHP010000012.1"/>
</dbReference>
<feature type="transmembrane region" description="Helical" evidence="2">
    <location>
        <begin position="251"/>
        <end position="269"/>
    </location>
</feature>
<protein>
    <submittedName>
        <fullName evidence="3">Uncharacterized protein</fullName>
    </submittedName>
</protein>
<organism evidence="3 4">
    <name type="scientific">Paractinoplanes ovalisporus</name>
    <dbReference type="NCBI Taxonomy" id="2810368"/>
    <lineage>
        <taxon>Bacteria</taxon>
        <taxon>Bacillati</taxon>
        <taxon>Actinomycetota</taxon>
        <taxon>Actinomycetes</taxon>
        <taxon>Micromonosporales</taxon>
        <taxon>Micromonosporaceae</taxon>
        <taxon>Paractinoplanes</taxon>
    </lineage>
</organism>
<feature type="transmembrane region" description="Helical" evidence="2">
    <location>
        <begin position="107"/>
        <end position="125"/>
    </location>
</feature>
<evidence type="ECO:0000313" key="4">
    <source>
        <dbReference type="Proteomes" id="UP000632138"/>
    </source>
</evidence>
<dbReference type="Proteomes" id="UP000632138">
    <property type="component" value="Unassembled WGS sequence"/>
</dbReference>
<feature type="transmembrane region" description="Helical" evidence="2">
    <location>
        <begin position="145"/>
        <end position="165"/>
    </location>
</feature>
<sequence length="275" mass="29929">MGIRGKRARPDPDKPAAREPLGEANGLRKAGYLGIGTFFLCGGAGLNATDDPAIERIRFTYVIVAVLAVPATIWAFRSAKRAQRAAEAQYGALLPPERPGYRATRHIAVVMWNLLGVAVLVGMLTAQPDPGAETRSIDLPPLARALISIFLVATLVVSFAAAMMAPGTRSAAHRAEQLAKWRRQVEPLSTRLAADINAQLERLENIRDVAAREDELRRLIEHQTDPAIDLLIERVNDKQAGRQVHANRIQVVVAAGIGIVTGIFVNWITGPLLHW</sequence>
<keyword evidence="4" id="KW-1185">Reference proteome</keyword>
<comment type="caution">
    <text evidence="3">The sequence shown here is derived from an EMBL/GenBank/DDBJ whole genome shotgun (WGS) entry which is preliminary data.</text>
</comment>